<accession>A0ABY8BLT0</accession>
<comment type="similarity">
    <text evidence="3 14">Belongs to the glycosyl hydrolase 13 family.</text>
</comment>
<evidence type="ECO:0000256" key="2">
    <source>
        <dbReference type="ARBA" id="ARBA00005199"/>
    </source>
</evidence>
<evidence type="ECO:0000256" key="3">
    <source>
        <dbReference type="ARBA" id="ARBA00008061"/>
    </source>
</evidence>
<reference evidence="16 17" key="1">
    <citation type="submission" date="2022-11" db="EMBL/GenBank/DDBJ databases">
        <authorList>
            <person name="Siebert D."/>
            <person name="Busche T."/>
            <person name="Saydam E."/>
            <person name="Kalinowski J."/>
            <person name="Ruckert C."/>
            <person name="Blombach B."/>
        </authorList>
    </citation>
    <scope>NUCLEOTIDE SEQUENCE [LARGE SCALE GENOMIC DNA]</scope>
    <source>
        <strain evidence="16 17">DSM 1083</strain>
    </source>
</reference>
<dbReference type="InterPro" id="IPR012768">
    <property type="entry name" value="Trehalose_TreZ"/>
</dbReference>
<evidence type="ECO:0000256" key="5">
    <source>
        <dbReference type="ARBA" id="ARBA00015938"/>
    </source>
</evidence>
<dbReference type="Gene3D" id="2.60.40.10">
    <property type="entry name" value="Immunoglobulins"/>
    <property type="match status" value="1"/>
</dbReference>
<comment type="subcellular location">
    <subcellularLocation>
        <location evidence="1">Cytoplasm</location>
    </subcellularLocation>
</comment>
<keyword evidence="9 14" id="KW-0326">Glycosidase</keyword>
<dbReference type="InterPro" id="IPR006047">
    <property type="entry name" value="GH13_cat_dom"/>
</dbReference>
<keyword evidence="17" id="KW-1185">Reference proteome</keyword>
<comment type="catalytic activity">
    <reaction evidence="12 14">
        <text>hydrolysis of (1-&gt;4)-alpha-D-glucosidic linkage in 4-alpha-D-[(1-&gt;4)-alpha-D-glucanosyl]n trehalose to yield trehalose and (1-&gt;4)-alpha-D-glucan.</text>
        <dbReference type="EC" id="3.2.1.141"/>
    </reaction>
</comment>
<feature type="domain" description="Glycosyl hydrolase family 13 catalytic" evidence="15">
    <location>
        <begin position="112"/>
        <end position="452"/>
    </location>
</feature>
<evidence type="ECO:0000259" key="15">
    <source>
        <dbReference type="SMART" id="SM00642"/>
    </source>
</evidence>
<evidence type="ECO:0000256" key="12">
    <source>
        <dbReference type="ARBA" id="ARBA00034013"/>
    </source>
</evidence>
<dbReference type="Pfam" id="PF00128">
    <property type="entry name" value="Alpha-amylase"/>
    <property type="match status" value="1"/>
</dbReference>
<evidence type="ECO:0000256" key="11">
    <source>
        <dbReference type="ARBA" id="ARBA00033284"/>
    </source>
</evidence>
<keyword evidence="8" id="KW-0119">Carbohydrate metabolism</keyword>
<dbReference type="SUPFAM" id="SSF81296">
    <property type="entry name" value="E set domains"/>
    <property type="match status" value="1"/>
</dbReference>
<evidence type="ECO:0000256" key="6">
    <source>
        <dbReference type="ARBA" id="ARBA00022490"/>
    </source>
</evidence>
<evidence type="ECO:0000256" key="8">
    <source>
        <dbReference type="ARBA" id="ARBA00023277"/>
    </source>
</evidence>
<dbReference type="PANTHER" id="PTHR43651:SF11">
    <property type="entry name" value="MALTO-OLIGOSYLTREHALOSE TREHALOHYDROLASE"/>
    <property type="match status" value="1"/>
</dbReference>
<evidence type="ECO:0000256" key="10">
    <source>
        <dbReference type="ARBA" id="ARBA00032057"/>
    </source>
</evidence>
<evidence type="ECO:0000313" key="17">
    <source>
        <dbReference type="Proteomes" id="UP001213907"/>
    </source>
</evidence>
<evidence type="ECO:0000256" key="7">
    <source>
        <dbReference type="ARBA" id="ARBA00022801"/>
    </source>
</evidence>
<dbReference type="EMBL" id="CP113162">
    <property type="protein sequence ID" value="WEF50908.1"/>
    <property type="molecule type" value="Genomic_DNA"/>
</dbReference>
<sequence>MNGSSFGPRLTSDGVAFRLWAPAAKRVDVLLDGVVHEMQRDADGWFTREIAGIGASARYRFLIDGATEVPDPASSFQPDDISGQSEVIDHKSYVWRATDWRGRPWEDAIFFETHVGTFTPEGTCRAMIGKLDHLVATGITALELMPVADFPGRWNWGYDGALWYAPDSSYGHPDDLKALIDEAHLRGLMVFLDVVYNHFGPEGNYLNLYAPPFFSPAQTPWGNAIDYRVPEVRKFAADNALHWLRTYRFDGLRLDAVHAIETAEDLLLRDISITAGALARSSGRHIHLVLENDDNRASLLDPLIDPPAGKYRAQWNDDYHHAWHVLLTGEKFGYYQDYQPPLPHLVRALESGFAYQGEPSAHRDNALRGEPSGHLPPAAFVNFIQNHDQIGNRALGDRLAAPAAAIDAALAITLLAPMVPMLFMGEEWGAATPFPFFCDFQGDLAEAVRKGRRREYAKAYEAYGGDVPDPIDRATFTSAKLDWQELQSADGQQRYGLVRKLLALRRQHIVPHLRSAAFGEASYEADGTLFASWTLDGHLLTLTANLSSEPSAKETPRGEHMIWGEPGVFAPWGVCWTMEPL</sequence>
<dbReference type="CDD" id="cd02853">
    <property type="entry name" value="E_set_MTHase_like_N"/>
    <property type="match status" value="1"/>
</dbReference>
<gene>
    <name evidence="16" type="primary">treZ</name>
    <name evidence="16" type="ORF">AFIC_002465</name>
</gene>
<protein>
    <recommendedName>
        <fullName evidence="5 13">Malto-oligosyltrehalose trehalohydrolase</fullName>
        <shortName evidence="14">MTHase</shortName>
        <ecNumber evidence="4 13">3.2.1.141</ecNumber>
    </recommendedName>
    <alternativeName>
        <fullName evidence="11 14">4-alpha-D-((1-&gt;4)-alpha-D-glucano)trehalose trehalohydrolase</fullName>
    </alternativeName>
    <alternativeName>
        <fullName evidence="10 14">Maltooligosyl trehalose trehalohydrolase</fullName>
    </alternativeName>
</protein>
<evidence type="ECO:0000256" key="13">
    <source>
        <dbReference type="NCBIfam" id="TIGR02402"/>
    </source>
</evidence>
<dbReference type="Gene3D" id="1.10.10.760">
    <property type="entry name" value="E-set domains of sugar-utilizing enzymes"/>
    <property type="match status" value="1"/>
</dbReference>
<dbReference type="PANTHER" id="PTHR43651">
    <property type="entry name" value="1,4-ALPHA-GLUCAN-BRANCHING ENZYME"/>
    <property type="match status" value="1"/>
</dbReference>
<dbReference type="InterPro" id="IPR044901">
    <property type="entry name" value="Trehalose_TreZ_E-set_sf"/>
</dbReference>
<dbReference type="CDD" id="cd11325">
    <property type="entry name" value="AmyAc_GTHase"/>
    <property type="match status" value="1"/>
</dbReference>
<evidence type="ECO:0000256" key="1">
    <source>
        <dbReference type="ARBA" id="ARBA00004496"/>
    </source>
</evidence>
<dbReference type="RefSeq" id="WP_275246529.1">
    <property type="nucleotide sequence ID" value="NZ_BAABDX010000001.1"/>
</dbReference>
<dbReference type="Proteomes" id="UP001213907">
    <property type="component" value="Chromosome"/>
</dbReference>
<dbReference type="EC" id="3.2.1.141" evidence="4 13"/>
<organism evidence="16 17">
    <name type="scientific">Afipia carboxydohydrogena</name>
    <name type="common">Pseudomonas carboxydohydrogena</name>
    <dbReference type="NCBI Taxonomy" id="290"/>
    <lineage>
        <taxon>Bacteria</taxon>
        <taxon>Pseudomonadati</taxon>
        <taxon>Pseudomonadota</taxon>
        <taxon>Alphaproteobacteria</taxon>
        <taxon>Hyphomicrobiales</taxon>
        <taxon>Nitrobacteraceae</taxon>
        <taxon>Afipia</taxon>
    </lineage>
</organism>
<dbReference type="NCBIfam" id="TIGR02402">
    <property type="entry name" value="trehalose_TreZ"/>
    <property type="match status" value="1"/>
</dbReference>
<name>A0ABY8BLT0_AFICR</name>
<keyword evidence="6" id="KW-0963">Cytoplasm</keyword>
<dbReference type="InterPro" id="IPR017853">
    <property type="entry name" value="GH"/>
</dbReference>
<keyword evidence="7 14" id="KW-0378">Hydrolase</keyword>
<dbReference type="PIRSF" id="PIRSF006337">
    <property type="entry name" value="Trehalose_TreZ"/>
    <property type="match status" value="1"/>
</dbReference>
<evidence type="ECO:0000256" key="9">
    <source>
        <dbReference type="ARBA" id="ARBA00023295"/>
    </source>
</evidence>
<dbReference type="Gene3D" id="3.20.20.80">
    <property type="entry name" value="Glycosidases"/>
    <property type="match status" value="1"/>
</dbReference>
<comment type="pathway">
    <text evidence="2 14">Glycan biosynthesis; trehalose biosynthesis.</text>
</comment>
<evidence type="ECO:0000256" key="4">
    <source>
        <dbReference type="ARBA" id="ARBA00012268"/>
    </source>
</evidence>
<dbReference type="InterPro" id="IPR004193">
    <property type="entry name" value="Glyco_hydro_13_N"/>
</dbReference>
<evidence type="ECO:0000313" key="16">
    <source>
        <dbReference type="EMBL" id="WEF50908.1"/>
    </source>
</evidence>
<dbReference type="Pfam" id="PF02922">
    <property type="entry name" value="CBM_48"/>
    <property type="match status" value="1"/>
</dbReference>
<dbReference type="InterPro" id="IPR014756">
    <property type="entry name" value="Ig_E-set"/>
</dbReference>
<dbReference type="SUPFAM" id="SSF51445">
    <property type="entry name" value="(Trans)glycosidases"/>
    <property type="match status" value="1"/>
</dbReference>
<evidence type="ECO:0000256" key="14">
    <source>
        <dbReference type="PIRNR" id="PIRNR006337"/>
    </source>
</evidence>
<dbReference type="SMART" id="SM00642">
    <property type="entry name" value="Aamy"/>
    <property type="match status" value="1"/>
</dbReference>
<dbReference type="InterPro" id="IPR013783">
    <property type="entry name" value="Ig-like_fold"/>
</dbReference>
<proteinExistence type="inferred from homology"/>